<dbReference type="EnsemblMetazoa" id="PPA36471.1">
    <property type="protein sequence ID" value="PPA36471.1"/>
    <property type="gene ID" value="WBGene00274840"/>
</dbReference>
<dbReference type="AlphaFoldDB" id="A0A2A6CY93"/>
<protein>
    <submittedName>
        <fullName evidence="1">Uncharacterized protein</fullName>
    </submittedName>
</protein>
<dbReference type="OrthoDB" id="10017659at2759"/>
<organism evidence="1 2">
    <name type="scientific">Pristionchus pacificus</name>
    <name type="common">Parasitic nematode worm</name>
    <dbReference type="NCBI Taxonomy" id="54126"/>
    <lineage>
        <taxon>Eukaryota</taxon>
        <taxon>Metazoa</taxon>
        <taxon>Ecdysozoa</taxon>
        <taxon>Nematoda</taxon>
        <taxon>Chromadorea</taxon>
        <taxon>Rhabditida</taxon>
        <taxon>Rhabditina</taxon>
        <taxon>Diplogasteromorpha</taxon>
        <taxon>Diplogasteroidea</taxon>
        <taxon>Neodiplogasteridae</taxon>
        <taxon>Pristionchus</taxon>
    </lineage>
</organism>
<accession>A0A2A6CY93</accession>
<keyword evidence="2" id="KW-1185">Reference proteome</keyword>
<proteinExistence type="predicted"/>
<evidence type="ECO:0000313" key="2">
    <source>
        <dbReference type="Proteomes" id="UP000005239"/>
    </source>
</evidence>
<gene>
    <name evidence="1" type="primary">WBGene00274840</name>
</gene>
<name>A0A2A6CY93_PRIPA</name>
<accession>A0A8R1UQV4</accession>
<reference evidence="1" key="2">
    <citation type="submission" date="2022-06" db="UniProtKB">
        <authorList>
            <consortium name="EnsemblMetazoa"/>
        </authorList>
    </citation>
    <scope>IDENTIFICATION</scope>
    <source>
        <strain evidence="1">PS312</strain>
    </source>
</reference>
<reference evidence="2" key="1">
    <citation type="journal article" date="2008" name="Nat. Genet.">
        <title>The Pristionchus pacificus genome provides a unique perspective on nematode lifestyle and parasitism.</title>
        <authorList>
            <person name="Dieterich C."/>
            <person name="Clifton S.W."/>
            <person name="Schuster L.N."/>
            <person name="Chinwalla A."/>
            <person name="Delehaunty K."/>
            <person name="Dinkelacker I."/>
            <person name="Fulton L."/>
            <person name="Fulton R."/>
            <person name="Godfrey J."/>
            <person name="Minx P."/>
            <person name="Mitreva M."/>
            <person name="Roeseler W."/>
            <person name="Tian H."/>
            <person name="Witte H."/>
            <person name="Yang S.P."/>
            <person name="Wilson R.K."/>
            <person name="Sommer R.J."/>
        </authorList>
    </citation>
    <scope>NUCLEOTIDE SEQUENCE [LARGE SCALE GENOMIC DNA]</scope>
    <source>
        <strain evidence="2">PS312</strain>
    </source>
</reference>
<evidence type="ECO:0000313" key="1">
    <source>
        <dbReference type="EnsemblMetazoa" id="PPA36471.1"/>
    </source>
</evidence>
<sequence length="195" mass="21327">MQKLKTVSTFAFNVRFPIIELVQSMQNNAQLVVGYEPLFSHAQWGRPSTSTSPTSPIYHYVLAARVAMIAPASAIAAFKAQQEAKDMGEGTSKTPPTTPIAAITTTQTIVPASLPWPSHQPAANIPFFDAETYKVLMNETVNLNVKASSQDNGLDLPLNDITTLRFFFNLGVQQSRAVLLSQLEEQLRIGTLQPP</sequence>
<dbReference type="Proteomes" id="UP000005239">
    <property type="component" value="Unassembled WGS sequence"/>
</dbReference>